<dbReference type="EMBL" id="APMM01000052">
    <property type="protein sequence ID" value="ENN95711.1"/>
    <property type="molecule type" value="Genomic_DNA"/>
</dbReference>
<name>N6VRC8_9EURY</name>
<reference evidence="1 2" key="1">
    <citation type="journal article" date="2013" name="Genome Announc.">
        <title>Draft Genome Sequence of a Highly Flagellated, Fast-Swimming Archaeon, Methanocaldococcus villosus Strain KIN24-T80 (DSM 22612).</title>
        <authorList>
            <person name="Thennarasu S."/>
            <person name="Polireddy D."/>
            <person name="Antony A."/>
            <person name="Yada M.R."/>
            <person name="Algarawi S."/>
            <person name="Sivakumar N."/>
        </authorList>
    </citation>
    <scope>NUCLEOTIDE SEQUENCE [LARGE SCALE GENOMIC DNA]</scope>
    <source>
        <strain evidence="1 2">KIN24-T80</strain>
    </source>
</reference>
<dbReference type="InterPro" id="IPR009000">
    <property type="entry name" value="Transl_B-barrel_sf"/>
</dbReference>
<comment type="caution">
    <text evidence="1">The sequence shown here is derived from an EMBL/GenBank/DDBJ whole genome shotgun (WGS) entry which is preliminary data.</text>
</comment>
<dbReference type="InterPro" id="IPR007504">
    <property type="entry name" value="H/ACA_rnp_Gar1/Naf1"/>
</dbReference>
<accession>N6VRC8</accession>
<dbReference type="AlphaFoldDB" id="N6VRC8"/>
<dbReference type="Gene3D" id="2.40.10.230">
    <property type="entry name" value="Probable tRNA pseudouridine synthase domain"/>
    <property type="match status" value="1"/>
</dbReference>
<gene>
    <name evidence="1" type="ORF">J422_06481</name>
</gene>
<dbReference type="SUPFAM" id="SSF50447">
    <property type="entry name" value="Translation proteins"/>
    <property type="match status" value="1"/>
</dbReference>
<dbReference type="Proteomes" id="UP000053695">
    <property type="component" value="Unassembled WGS sequence"/>
</dbReference>
<dbReference type="InterPro" id="IPR038664">
    <property type="entry name" value="Gar1/Naf1_Cbf5-bd_sf"/>
</dbReference>
<proteinExistence type="predicted"/>
<keyword evidence="2" id="KW-1185">Reference proteome</keyword>
<evidence type="ECO:0000313" key="2">
    <source>
        <dbReference type="Proteomes" id="UP000053695"/>
    </source>
</evidence>
<dbReference type="STRING" id="1069083.GCA_000371805_01279"/>
<evidence type="ECO:0000313" key="1">
    <source>
        <dbReference type="EMBL" id="ENN95711.1"/>
    </source>
</evidence>
<dbReference type="GO" id="GO:0001522">
    <property type="term" value="P:pseudouridine synthesis"/>
    <property type="evidence" value="ECO:0007669"/>
    <property type="project" value="InterPro"/>
</dbReference>
<dbReference type="OrthoDB" id="60264at2157"/>
<protein>
    <submittedName>
        <fullName evidence="1">H/ACA RNA-protein complex component Gar1</fullName>
    </submittedName>
</protein>
<sequence>MKIKILHKTPKGFLIGRGKNVKINSPVYFKKKKIGVIVDIFGPVSNPYIKIKPIKKDINVDFVFTNKN</sequence>
<dbReference type="Pfam" id="PF04410">
    <property type="entry name" value="Gar1"/>
    <property type="match status" value="1"/>
</dbReference>
<dbReference type="RefSeq" id="WP_004593555.1">
    <property type="nucleotide sequence ID" value="NZ_APMM01000052.1"/>
</dbReference>
<organism evidence="1 2">
    <name type="scientific">Methanocaldococcus villosus KIN24-T80</name>
    <dbReference type="NCBI Taxonomy" id="1069083"/>
    <lineage>
        <taxon>Archaea</taxon>
        <taxon>Methanobacteriati</taxon>
        <taxon>Methanobacteriota</taxon>
        <taxon>Methanomada group</taxon>
        <taxon>Methanococci</taxon>
        <taxon>Methanococcales</taxon>
        <taxon>Methanocaldococcaceae</taxon>
        <taxon>Methanocaldococcus</taxon>
    </lineage>
</organism>
<dbReference type="GO" id="GO:0042254">
    <property type="term" value="P:ribosome biogenesis"/>
    <property type="evidence" value="ECO:0007669"/>
    <property type="project" value="InterPro"/>
</dbReference>